<dbReference type="Pfam" id="PF00440">
    <property type="entry name" value="TetR_N"/>
    <property type="match status" value="1"/>
</dbReference>
<feature type="region of interest" description="Disordered" evidence="5">
    <location>
        <begin position="1"/>
        <end position="35"/>
    </location>
</feature>
<organism evidence="7 8">
    <name type="scientific">Albimonas pacifica</name>
    <dbReference type="NCBI Taxonomy" id="1114924"/>
    <lineage>
        <taxon>Bacteria</taxon>
        <taxon>Pseudomonadati</taxon>
        <taxon>Pseudomonadota</taxon>
        <taxon>Alphaproteobacteria</taxon>
        <taxon>Rhodobacterales</taxon>
        <taxon>Paracoccaceae</taxon>
        <taxon>Albimonas</taxon>
    </lineage>
</organism>
<dbReference type="InterPro" id="IPR050109">
    <property type="entry name" value="HTH-type_TetR-like_transc_reg"/>
</dbReference>
<keyword evidence="8" id="KW-1185">Reference proteome</keyword>
<evidence type="ECO:0000259" key="6">
    <source>
        <dbReference type="PROSITE" id="PS50977"/>
    </source>
</evidence>
<dbReference type="SUPFAM" id="SSF46689">
    <property type="entry name" value="Homeodomain-like"/>
    <property type="match status" value="1"/>
</dbReference>
<evidence type="ECO:0000256" key="4">
    <source>
        <dbReference type="PROSITE-ProRule" id="PRU00335"/>
    </source>
</evidence>
<dbReference type="InterPro" id="IPR001647">
    <property type="entry name" value="HTH_TetR"/>
</dbReference>
<dbReference type="PANTHER" id="PTHR30055">
    <property type="entry name" value="HTH-TYPE TRANSCRIPTIONAL REGULATOR RUTR"/>
    <property type="match status" value="1"/>
</dbReference>
<dbReference type="GO" id="GO:0000976">
    <property type="term" value="F:transcription cis-regulatory region binding"/>
    <property type="evidence" value="ECO:0007669"/>
    <property type="project" value="TreeGrafter"/>
</dbReference>
<evidence type="ECO:0000256" key="2">
    <source>
        <dbReference type="ARBA" id="ARBA00023125"/>
    </source>
</evidence>
<dbReference type="STRING" id="1114924.SAMN05216258_111169"/>
<dbReference type="PROSITE" id="PS01081">
    <property type="entry name" value="HTH_TETR_1"/>
    <property type="match status" value="1"/>
</dbReference>
<evidence type="ECO:0000256" key="3">
    <source>
        <dbReference type="ARBA" id="ARBA00023163"/>
    </source>
</evidence>
<protein>
    <submittedName>
        <fullName evidence="7">Transcriptional regulator, TetR family</fullName>
    </submittedName>
</protein>
<dbReference type="PROSITE" id="PS50977">
    <property type="entry name" value="HTH_TETR_2"/>
    <property type="match status" value="1"/>
</dbReference>
<dbReference type="FunFam" id="1.10.10.60:FF:000141">
    <property type="entry name" value="TetR family transcriptional regulator"/>
    <property type="match status" value="1"/>
</dbReference>
<sequence length="230" mass="25389">MHPYREPPLRPCRAPADGVASGGEPDEDAAARGARKKASIRREEIIAIAADIFATKGYDGASLRDIAERAGLTKAALYYHFPDKEQIFEIVVMSRMESLIADVGEHVAAAGDDPVRRIEAFVEASATRIDQDRTGWISSSNTFWSFENAQNRVRIVAQRDAYEKILRDAIKDGMAKGVLRKRDAGLVSRLILAGLSGLPRWHKADGPLSAQEVGRQYLDFVLNGLKVERD</sequence>
<evidence type="ECO:0000313" key="8">
    <source>
        <dbReference type="Proteomes" id="UP000199377"/>
    </source>
</evidence>
<evidence type="ECO:0000256" key="5">
    <source>
        <dbReference type="SAM" id="MobiDB-lite"/>
    </source>
</evidence>
<dbReference type="EMBL" id="FOQH01000011">
    <property type="protein sequence ID" value="SFI98128.1"/>
    <property type="molecule type" value="Genomic_DNA"/>
</dbReference>
<dbReference type="InterPro" id="IPR023772">
    <property type="entry name" value="DNA-bd_HTH_TetR-type_CS"/>
</dbReference>
<dbReference type="AlphaFoldDB" id="A0A1I3MM82"/>
<dbReference type="OrthoDB" id="9814200at2"/>
<keyword evidence="1" id="KW-0805">Transcription regulation</keyword>
<reference evidence="7 8" key="1">
    <citation type="submission" date="2016-10" db="EMBL/GenBank/DDBJ databases">
        <authorList>
            <person name="de Groot N.N."/>
        </authorList>
    </citation>
    <scope>NUCLEOTIDE SEQUENCE [LARGE SCALE GENOMIC DNA]</scope>
    <source>
        <strain evidence="7 8">CGMCC 1.11030</strain>
    </source>
</reference>
<dbReference type="InterPro" id="IPR041490">
    <property type="entry name" value="KstR2_TetR_C"/>
</dbReference>
<keyword evidence="3" id="KW-0804">Transcription</keyword>
<gene>
    <name evidence="7" type="ORF">SAMN05216258_111169</name>
</gene>
<dbReference type="InterPro" id="IPR009057">
    <property type="entry name" value="Homeodomain-like_sf"/>
</dbReference>
<dbReference type="GO" id="GO:0003700">
    <property type="term" value="F:DNA-binding transcription factor activity"/>
    <property type="evidence" value="ECO:0007669"/>
    <property type="project" value="TreeGrafter"/>
</dbReference>
<accession>A0A1I3MM82</accession>
<feature type="domain" description="HTH tetR-type" evidence="6">
    <location>
        <begin position="39"/>
        <end position="99"/>
    </location>
</feature>
<feature type="DNA-binding region" description="H-T-H motif" evidence="4">
    <location>
        <begin position="62"/>
        <end position="81"/>
    </location>
</feature>
<name>A0A1I3MM82_9RHOB</name>
<dbReference type="PANTHER" id="PTHR30055:SF240">
    <property type="entry name" value="HTH-TYPE TRANSCRIPTIONAL REGULATOR ACRR"/>
    <property type="match status" value="1"/>
</dbReference>
<evidence type="ECO:0000256" key="1">
    <source>
        <dbReference type="ARBA" id="ARBA00023015"/>
    </source>
</evidence>
<keyword evidence="2 4" id="KW-0238">DNA-binding</keyword>
<dbReference type="Gene3D" id="1.10.10.60">
    <property type="entry name" value="Homeodomain-like"/>
    <property type="match status" value="1"/>
</dbReference>
<evidence type="ECO:0000313" key="7">
    <source>
        <dbReference type="EMBL" id="SFI98128.1"/>
    </source>
</evidence>
<dbReference type="Proteomes" id="UP000199377">
    <property type="component" value="Unassembled WGS sequence"/>
</dbReference>
<dbReference type="RefSeq" id="WP_092864227.1">
    <property type="nucleotide sequence ID" value="NZ_FOQH01000011.1"/>
</dbReference>
<dbReference type="Pfam" id="PF17932">
    <property type="entry name" value="TetR_C_24"/>
    <property type="match status" value="1"/>
</dbReference>
<dbReference type="Gene3D" id="1.10.357.10">
    <property type="entry name" value="Tetracycline Repressor, domain 2"/>
    <property type="match status" value="1"/>
</dbReference>
<dbReference type="InterPro" id="IPR036271">
    <property type="entry name" value="Tet_transcr_reg_TetR-rel_C_sf"/>
</dbReference>
<dbReference type="SUPFAM" id="SSF48498">
    <property type="entry name" value="Tetracyclin repressor-like, C-terminal domain"/>
    <property type="match status" value="1"/>
</dbReference>
<dbReference type="PRINTS" id="PR00455">
    <property type="entry name" value="HTHTETR"/>
</dbReference>
<proteinExistence type="predicted"/>